<reference evidence="1 2" key="1">
    <citation type="submission" date="2019-06" db="EMBL/GenBank/DDBJ databases">
        <title>Genome sequence of Litorilinea aerophila BAA-2444.</title>
        <authorList>
            <person name="Maclea K.S."/>
            <person name="Maurais E.G."/>
            <person name="Iannazzi L.C."/>
        </authorList>
    </citation>
    <scope>NUCLEOTIDE SEQUENCE [LARGE SCALE GENOMIC DNA]</scope>
    <source>
        <strain evidence="1 2">ATCC BAA-2444</strain>
    </source>
</reference>
<dbReference type="GO" id="GO:0004713">
    <property type="term" value="F:protein tyrosine kinase activity"/>
    <property type="evidence" value="ECO:0007669"/>
    <property type="project" value="TreeGrafter"/>
</dbReference>
<dbReference type="Proteomes" id="UP000317371">
    <property type="component" value="Unassembled WGS sequence"/>
</dbReference>
<sequence>MELREYWQMIRRRWWLPVALTALVALFSALQLRPWQAPPPSYSATMRLLVGVMPAGDLDTSLYDPRYYAWLTSEYLVDDFTEVVRSELFARQVSARLAQQQLTVPPGTIQGSAATGRQHRILTLTLQGSDREALLAIAQAAAAELQENAASYFQQLGTPGAGVTLLDGPTVSPVGPGVRRQIEFPLRVLLAAAVGLGLALFWDYWDPSVRSRRELEEMGLPVLGEIPKHR</sequence>
<protein>
    <recommendedName>
        <fullName evidence="3">Polysaccharide chain length determinant N-terminal domain-containing protein</fullName>
    </recommendedName>
</protein>
<dbReference type="OrthoDB" id="156830at2"/>
<keyword evidence="2" id="KW-1185">Reference proteome</keyword>
<evidence type="ECO:0008006" key="3">
    <source>
        <dbReference type="Google" id="ProtNLM"/>
    </source>
</evidence>
<evidence type="ECO:0000313" key="1">
    <source>
        <dbReference type="EMBL" id="TQE95119.1"/>
    </source>
</evidence>
<comment type="caution">
    <text evidence="1">The sequence shown here is derived from an EMBL/GenBank/DDBJ whole genome shotgun (WGS) entry which is preliminary data.</text>
</comment>
<dbReference type="AlphaFoldDB" id="A0A540VEC3"/>
<accession>A0A540VEC3</accession>
<dbReference type="PANTHER" id="PTHR32309:SF13">
    <property type="entry name" value="FERRIC ENTEROBACTIN TRANSPORT PROTEIN FEPE"/>
    <property type="match status" value="1"/>
</dbReference>
<organism evidence="1 2">
    <name type="scientific">Litorilinea aerophila</name>
    <dbReference type="NCBI Taxonomy" id="1204385"/>
    <lineage>
        <taxon>Bacteria</taxon>
        <taxon>Bacillati</taxon>
        <taxon>Chloroflexota</taxon>
        <taxon>Caldilineae</taxon>
        <taxon>Caldilineales</taxon>
        <taxon>Caldilineaceae</taxon>
        <taxon>Litorilinea</taxon>
    </lineage>
</organism>
<name>A0A540VEC3_9CHLR</name>
<dbReference type="EMBL" id="VIGC01000016">
    <property type="protein sequence ID" value="TQE95119.1"/>
    <property type="molecule type" value="Genomic_DNA"/>
</dbReference>
<dbReference type="InParanoid" id="A0A540VEC3"/>
<gene>
    <name evidence="1" type="ORF">FKZ61_13195</name>
</gene>
<dbReference type="GO" id="GO:0005886">
    <property type="term" value="C:plasma membrane"/>
    <property type="evidence" value="ECO:0007669"/>
    <property type="project" value="TreeGrafter"/>
</dbReference>
<evidence type="ECO:0000313" key="2">
    <source>
        <dbReference type="Proteomes" id="UP000317371"/>
    </source>
</evidence>
<proteinExistence type="predicted"/>
<dbReference type="RefSeq" id="WP_141610610.1">
    <property type="nucleotide sequence ID" value="NZ_VIGC02000016.1"/>
</dbReference>
<dbReference type="PANTHER" id="PTHR32309">
    <property type="entry name" value="TYROSINE-PROTEIN KINASE"/>
    <property type="match status" value="1"/>
</dbReference>
<dbReference type="InterPro" id="IPR050445">
    <property type="entry name" value="Bact_polysacc_biosynth/exp"/>
</dbReference>